<protein>
    <submittedName>
        <fullName evidence="1">Uncharacterized protein</fullName>
    </submittedName>
</protein>
<accession>A0A7U4JAA7</accession>
<dbReference type="AlphaFoldDB" id="A0A7U4JAA7"/>
<reference evidence="1 2" key="1">
    <citation type="journal article" date="2015" name="Int. J. Syst. Evol. Microbiol.">
        <title>Sphingomonas hengshuiensis sp. nov., isolated from lake wetland.</title>
        <authorList>
            <person name="Wei S."/>
            <person name="Wang T."/>
            <person name="Liu H."/>
            <person name="Zhang C."/>
            <person name="Guo J."/>
            <person name="Wang Q."/>
            <person name="Liang K."/>
            <person name="Zhang Z."/>
        </authorList>
    </citation>
    <scope>NUCLEOTIDE SEQUENCE [LARGE SCALE GENOMIC DNA]</scope>
    <source>
        <strain evidence="1 2">WHSC-8</strain>
    </source>
</reference>
<evidence type="ECO:0000313" key="1">
    <source>
        <dbReference type="EMBL" id="AJP73142.1"/>
    </source>
</evidence>
<evidence type="ECO:0000313" key="2">
    <source>
        <dbReference type="Proteomes" id="UP000032300"/>
    </source>
</evidence>
<sequence length="95" mass="10282">MKRLRPRIVPLNPAQAEQLRTILALIVRRAAGRVDTARVWAELAEQHGATLHFVNGTHHLNIAGIAATCTSCTAGVIAAWVRAARRRLAQAGEQA</sequence>
<name>A0A7U4JAA7_9SPHN</name>
<dbReference type="EMBL" id="CP010836">
    <property type="protein sequence ID" value="AJP73142.1"/>
    <property type="molecule type" value="Genomic_DNA"/>
</dbReference>
<dbReference type="KEGG" id="sphi:TS85_17105"/>
<reference evidence="1 2" key="2">
    <citation type="submission" date="2015-02" db="EMBL/GenBank/DDBJ databases">
        <title>The complete genome of Sphingomonas hengshuiensis sp. WHSC-8 isolated from soil of Hengshui Lake.</title>
        <authorList>
            <person name="Wei S."/>
            <person name="Guo J."/>
            <person name="Su C."/>
            <person name="Wu R."/>
            <person name="Zhang Z."/>
            <person name="Liang K."/>
            <person name="Li H."/>
            <person name="Wang T."/>
            <person name="Liu H."/>
            <person name="Zhang C."/>
            <person name="Li Z."/>
            <person name="Wang Q."/>
            <person name="Meng J."/>
        </authorList>
    </citation>
    <scope>NUCLEOTIDE SEQUENCE [LARGE SCALE GENOMIC DNA]</scope>
    <source>
        <strain evidence="1 2">WHSC-8</strain>
    </source>
</reference>
<gene>
    <name evidence="1" type="ORF">TS85_17105</name>
</gene>
<dbReference type="Proteomes" id="UP000032300">
    <property type="component" value="Chromosome"/>
</dbReference>
<dbReference type="RefSeq" id="WP_044333840.1">
    <property type="nucleotide sequence ID" value="NZ_CP010836.1"/>
</dbReference>
<organism evidence="1 2">
    <name type="scientific">Sphingomonas hengshuiensis</name>
    <dbReference type="NCBI Taxonomy" id="1609977"/>
    <lineage>
        <taxon>Bacteria</taxon>
        <taxon>Pseudomonadati</taxon>
        <taxon>Pseudomonadota</taxon>
        <taxon>Alphaproteobacteria</taxon>
        <taxon>Sphingomonadales</taxon>
        <taxon>Sphingomonadaceae</taxon>
        <taxon>Sphingomonas</taxon>
    </lineage>
</organism>
<keyword evidence="2" id="KW-1185">Reference proteome</keyword>
<proteinExistence type="predicted"/>